<keyword evidence="4 5" id="KW-0472">Membrane</keyword>
<accession>A0A7S1F7E8</accession>
<feature type="transmembrane region" description="Helical" evidence="5">
    <location>
        <begin position="83"/>
        <end position="103"/>
    </location>
</feature>
<dbReference type="AlphaFoldDB" id="A0A7S1F7E8"/>
<proteinExistence type="predicted"/>
<feature type="transmembrane region" description="Helical" evidence="5">
    <location>
        <begin position="150"/>
        <end position="171"/>
    </location>
</feature>
<evidence type="ECO:0000256" key="2">
    <source>
        <dbReference type="ARBA" id="ARBA00022692"/>
    </source>
</evidence>
<dbReference type="Pfam" id="PF00520">
    <property type="entry name" value="Ion_trans"/>
    <property type="match status" value="1"/>
</dbReference>
<gene>
    <name evidence="7" type="ORF">NSCI0253_LOCUS23896</name>
</gene>
<name>A0A7S1F7E8_NOCSC</name>
<comment type="subcellular location">
    <subcellularLocation>
        <location evidence="1">Membrane</location>
        <topology evidence="1">Multi-pass membrane protein</topology>
    </subcellularLocation>
</comment>
<evidence type="ECO:0000313" key="7">
    <source>
        <dbReference type="EMBL" id="CAD8849546.1"/>
    </source>
</evidence>
<dbReference type="GO" id="GO:0016020">
    <property type="term" value="C:membrane"/>
    <property type="evidence" value="ECO:0007669"/>
    <property type="project" value="UniProtKB-SubCell"/>
</dbReference>
<evidence type="ECO:0000256" key="5">
    <source>
        <dbReference type="SAM" id="Phobius"/>
    </source>
</evidence>
<protein>
    <recommendedName>
        <fullName evidence="6">Ion transport domain-containing protein</fullName>
    </recommendedName>
</protein>
<dbReference type="InterPro" id="IPR005821">
    <property type="entry name" value="Ion_trans_dom"/>
</dbReference>
<dbReference type="InterPro" id="IPR027359">
    <property type="entry name" value="Volt_channel_dom_sf"/>
</dbReference>
<keyword evidence="2 5" id="KW-0812">Transmembrane</keyword>
<dbReference type="GO" id="GO:0005216">
    <property type="term" value="F:monoatomic ion channel activity"/>
    <property type="evidence" value="ECO:0007669"/>
    <property type="project" value="InterPro"/>
</dbReference>
<organism evidence="7">
    <name type="scientific">Noctiluca scintillans</name>
    <name type="common">Sea sparkle</name>
    <name type="synonym">Red tide dinoflagellate</name>
    <dbReference type="NCBI Taxonomy" id="2966"/>
    <lineage>
        <taxon>Eukaryota</taxon>
        <taxon>Sar</taxon>
        <taxon>Alveolata</taxon>
        <taxon>Dinophyceae</taxon>
        <taxon>Noctilucales</taxon>
        <taxon>Noctilucaceae</taxon>
        <taxon>Noctiluca</taxon>
    </lineage>
</organism>
<reference evidence="7" key="1">
    <citation type="submission" date="2021-01" db="EMBL/GenBank/DDBJ databases">
        <authorList>
            <person name="Corre E."/>
            <person name="Pelletier E."/>
            <person name="Niang G."/>
            <person name="Scheremetjew M."/>
            <person name="Finn R."/>
            <person name="Kale V."/>
            <person name="Holt S."/>
            <person name="Cochrane G."/>
            <person name="Meng A."/>
            <person name="Brown T."/>
            <person name="Cohen L."/>
        </authorList>
    </citation>
    <scope>NUCLEOTIDE SEQUENCE</scope>
</reference>
<evidence type="ECO:0000256" key="3">
    <source>
        <dbReference type="ARBA" id="ARBA00022989"/>
    </source>
</evidence>
<feature type="domain" description="Ion transport" evidence="6">
    <location>
        <begin position="86"/>
        <end position="204"/>
    </location>
</feature>
<evidence type="ECO:0000256" key="4">
    <source>
        <dbReference type="ARBA" id="ARBA00023136"/>
    </source>
</evidence>
<dbReference type="EMBL" id="HBFQ01033915">
    <property type="protein sequence ID" value="CAD8849546.1"/>
    <property type="molecule type" value="Transcribed_RNA"/>
</dbReference>
<evidence type="ECO:0000256" key="1">
    <source>
        <dbReference type="ARBA" id="ARBA00004141"/>
    </source>
</evidence>
<sequence>MLFSSSGTMLSCPFQSIPEASCAVADTGSTAQVLINADCVALELECSRDSFWNRLWKGRRTQGVTKADRARLAITSWRLRRPYLIYCLVCSAATSFLLGWNFAKGMENNWNLPQWKHHRWEEILEVSIGLAMTLETSLTICLLKGRFFRNCWNVFDFVVMLLTIISIGYGLKHIGRQGEVCEADVPLLVLRFALQPVRVLTAFVCACKTRQMQQGVDELTVNFDALPPFRPHGFGYLEQNF</sequence>
<feature type="transmembrane region" description="Helical" evidence="5">
    <location>
        <begin position="123"/>
        <end position="143"/>
    </location>
</feature>
<evidence type="ECO:0000259" key="6">
    <source>
        <dbReference type="Pfam" id="PF00520"/>
    </source>
</evidence>
<dbReference type="Gene3D" id="1.20.120.350">
    <property type="entry name" value="Voltage-gated potassium channels. Chain C"/>
    <property type="match status" value="1"/>
</dbReference>
<keyword evidence="3 5" id="KW-1133">Transmembrane helix</keyword>